<evidence type="ECO:0000313" key="2">
    <source>
        <dbReference type="EMBL" id="KIS36004.1"/>
    </source>
</evidence>
<reference evidence="1 3" key="1">
    <citation type="submission" date="2014-05" db="EMBL/GenBank/DDBJ databases">
        <title>Methylome analysis of the phasevarions of Haemophilus influenzae.</title>
        <authorList>
            <person name="Atack J.M."/>
            <person name="Fox K.L."/>
            <person name="Power P.M."/>
            <person name="Clark T."/>
            <person name="Jurcisek J."/>
            <person name="Korlach J."/>
            <person name="Bakaletz L.O."/>
            <person name="Jennings M.P."/>
        </authorList>
    </citation>
    <scope>NUCLEOTIDE SEQUENCE [LARGE SCALE GENOMIC DNA]</scope>
    <source>
        <strain evidence="1 3">1209</strain>
    </source>
</reference>
<sequence length="36" mass="4450">MFILVLQQRYYFLNKIVKNNHKKCARRDLAHFSLKL</sequence>
<organism evidence="1 3">
    <name type="scientific">Haemophilus influenzae</name>
    <dbReference type="NCBI Taxonomy" id="727"/>
    <lineage>
        <taxon>Bacteria</taxon>
        <taxon>Pseudomonadati</taxon>
        <taxon>Pseudomonadota</taxon>
        <taxon>Gammaproteobacteria</taxon>
        <taxon>Pasteurellales</taxon>
        <taxon>Pasteurellaceae</taxon>
        <taxon>Haemophilus</taxon>
    </lineage>
</organism>
<dbReference type="AlphaFoldDB" id="A0A158SUL0"/>
<dbReference type="EMBL" id="JMQP01000002">
    <property type="protein sequence ID" value="KIS34554.1"/>
    <property type="molecule type" value="Genomic_DNA"/>
</dbReference>
<dbReference type="EMBL" id="JMQP01000002">
    <property type="protein sequence ID" value="KIS36004.1"/>
    <property type="molecule type" value="Genomic_DNA"/>
</dbReference>
<evidence type="ECO:0000313" key="1">
    <source>
        <dbReference type="EMBL" id="KIS34554.1"/>
    </source>
</evidence>
<comment type="caution">
    <text evidence="1">The sequence shown here is derived from an EMBL/GenBank/DDBJ whole genome shotgun (WGS) entry which is preliminary data.</text>
</comment>
<name>A0A158SUL0_HAEIF</name>
<gene>
    <name evidence="1" type="ORF">NTHI1209_00154</name>
    <name evidence="2" type="ORF">NTHI1209_01631</name>
</gene>
<dbReference type="Proteomes" id="UP000050700">
    <property type="component" value="Unassembled WGS sequence"/>
</dbReference>
<evidence type="ECO:0000313" key="3">
    <source>
        <dbReference type="Proteomes" id="UP000050700"/>
    </source>
</evidence>
<protein>
    <submittedName>
        <fullName evidence="1">Uncharacterized protein</fullName>
    </submittedName>
</protein>
<accession>A0A158SUL0</accession>
<proteinExistence type="predicted"/>